<name>E9ICU2_SOLIN</name>
<proteinExistence type="predicted"/>
<organism>
    <name type="scientific">Solenopsis invicta</name>
    <name type="common">Red imported fire ant</name>
    <name type="synonym">Solenopsis wagneri</name>
    <dbReference type="NCBI Taxonomy" id="13686"/>
    <lineage>
        <taxon>Eukaryota</taxon>
        <taxon>Metazoa</taxon>
        <taxon>Ecdysozoa</taxon>
        <taxon>Arthropoda</taxon>
        <taxon>Hexapoda</taxon>
        <taxon>Insecta</taxon>
        <taxon>Pterygota</taxon>
        <taxon>Neoptera</taxon>
        <taxon>Endopterygota</taxon>
        <taxon>Hymenoptera</taxon>
        <taxon>Apocrita</taxon>
        <taxon>Aculeata</taxon>
        <taxon>Formicoidea</taxon>
        <taxon>Formicidae</taxon>
        <taxon>Myrmicinae</taxon>
        <taxon>Solenopsis</taxon>
    </lineage>
</organism>
<dbReference type="EMBL" id="GL762377">
    <property type="protein sequence ID" value="EFZ21611.1"/>
    <property type="molecule type" value="Genomic_DNA"/>
</dbReference>
<dbReference type="AlphaFoldDB" id="E9ICU2"/>
<gene>
    <name evidence="1" type="ORF">SINV_01543</name>
</gene>
<accession>E9ICU2</accession>
<feature type="non-terminal residue" evidence="1">
    <location>
        <position position="119"/>
    </location>
</feature>
<sequence length="119" mass="13504">MCSVSTIVRRTKRGIQSGCDDGLHDGRTGGQYDAPTAWRSYLSQSVPLSRVLRTSLIKSRISSKKVESHSKSVKILPLFIKTGRIFTLLEWDSTPKNIESIYYYYLEISVKNDEILGFI</sequence>
<evidence type="ECO:0000313" key="1">
    <source>
        <dbReference type="EMBL" id="EFZ21611.1"/>
    </source>
</evidence>
<reference evidence="1" key="1">
    <citation type="journal article" date="2011" name="Proc. Natl. Acad. Sci. U.S.A.">
        <title>The genome of the fire ant Solenopsis invicta.</title>
        <authorList>
            <person name="Wurm Y."/>
            <person name="Wang J."/>
            <person name="Riba-Grognuz O."/>
            <person name="Corona M."/>
            <person name="Nygaard S."/>
            <person name="Hunt B.G."/>
            <person name="Ingram K.K."/>
            <person name="Falquet L."/>
            <person name="Nipitwattanaphon M."/>
            <person name="Gotzek D."/>
            <person name="Dijkstra M.B."/>
            <person name="Oettler J."/>
            <person name="Comtesse F."/>
            <person name="Shih C.J."/>
            <person name="Wu W.J."/>
            <person name="Yang C.C."/>
            <person name="Thomas J."/>
            <person name="Beaudoing E."/>
            <person name="Pradervand S."/>
            <person name="Flegel V."/>
            <person name="Cook E.D."/>
            <person name="Fabbretti R."/>
            <person name="Stockinger H."/>
            <person name="Long L."/>
            <person name="Farmerie W.G."/>
            <person name="Oakey J."/>
            <person name="Boomsma J.J."/>
            <person name="Pamilo P."/>
            <person name="Yi S.V."/>
            <person name="Heinze J."/>
            <person name="Goodisman M.A."/>
            <person name="Farinelli L."/>
            <person name="Harshman K."/>
            <person name="Hulo N."/>
            <person name="Cerutti L."/>
            <person name="Xenarios I."/>
            <person name="Shoemaker D."/>
            <person name="Keller L."/>
        </authorList>
    </citation>
    <scope>NUCLEOTIDE SEQUENCE [LARGE SCALE GENOMIC DNA]</scope>
</reference>
<protein>
    <submittedName>
        <fullName evidence="1">Uncharacterized protein</fullName>
    </submittedName>
</protein>
<dbReference type="HOGENOM" id="CLU_2064362_0_0_1"/>